<evidence type="ECO:0000313" key="2">
    <source>
        <dbReference type="EMBL" id="QIW96141.1"/>
    </source>
</evidence>
<keyword evidence="3" id="KW-1185">Reference proteome</keyword>
<proteinExistence type="predicted"/>
<dbReference type="AlphaFoldDB" id="A0A6H0XN07"/>
<gene>
    <name evidence="2" type="ORF">AMS68_001659</name>
</gene>
<protein>
    <submittedName>
        <fullName evidence="2">Uncharacterized protein</fullName>
    </submittedName>
</protein>
<reference evidence="2 3" key="1">
    <citation type="journal article" date="2016" name="Sci. Rep.">
        <title>Peltaster fructicola genome reveals evolution from an invasive phytopathogen to an ectophytic parasite.</title>
        <authorList>
            <person name="Xu C."/>
            <person name="Chen H."/>
            <person name="Gleason M.L."/>
            <person name="Xu J.R."/>
            <person name="Liu H."/>
            <person name="Zhang R."/>
            <person name="Sun G."/>
        </authorList>
    </citation>
    <scope>NUCLEOTIDE SEQUENCE [LARGE SCALE GENOMIC DNA]</scope>
    <source>
        <strain evidence="2 3">LNHT1506</strain>
    </source>
</reference>
<dbReference type="Proteomes" id="UP000503462">
    <property type="component" value="Chromosome 1"/>
</dbReference>
<feature type="region of interest" description="Disordered" evidence="1">
    <location>
        <begin position="71"/>
        <end position="91"/>
    </location>
</feature>
<feature type="compositionally biased region" description="Low complexity" evidence="1">
    <location>
        <begin position="71"/>
        <end position="83"/>
    </location>
</feature>
<organism evidence="2 3">
    <name type="scientific">Peltaster fructicola</name>
    <dbReference type="NCBI Taxonomy" id="286661"/>
    <lineage>
        <taxon>Eukaryota</taxon>
        <taxon>Fungi</taxon>
        <taxon>Dikarya</taxon>
        <taxon>Ascomycota</taxon>
        <taxon>Pezizomycotina</taxon>
        <taxon>Dothideomycetes</taxon>
        <taxon>Dothideomycetes incertae sedis</taxon>
        <taxon>Peltaster</taxon>
    </lineage>
</organism>
<name>A0A6H0XN07_9PEZI</name>
<sequence>MAFALPQDPALHSLDVLLTDVPTQDTSANSALLEPRVNALTAHQEQSVTALAVPTIVTAVPPTTATLTTAYTTSTEDGTTSNTGYTPQTAHQETSEASVLVPASAQPAIASPSSTAPVQLLPVYVPHVEKSVAQTQAVTIPAAVAMVASATTSSYTSAGNVYPTVVSAVTSAVASATVSSPAVLRFPQSGAIEVRPGSAPVTIDGITYSVAAGGSAIYINGMYSSLSAYDLSSWATSVTATKSSGSVGTTAVTGLGAIPARATSSAAIASFTTATPSSTTKSQVGAGLAVEPCMWTAGLSVLLALL</sequence>
<dbReference type="EMBL" id="CP051139">
    <property type="protein sequence ID" value="QIW96141.1"/>
    <property type="molecule type" value="Genomic_DNA"/>
</dbReference>
<accession>A0A6H0XN07</accession>
<evidence type="ECO:0000256" key="1">
    <source>
        <dbReference type="SAM" id="MobiDB-lite"/>
    </source>
</evidence>
<evidence type="ECO:0000313" key="3">
    <source>
        <dbReference type="Proteomes" id="UP000503462"/>
    </source>
</evidence>